<dbReference type="GO" id="GO:0042302">
    <property type="term" value="F:structural constituent of cuticle"/>
    <property type="evidence" value="ECO:0007669"/>
    <property type="project" value="UniProtKB-UniRule"/>
</dbReference>
<keyword evidence="1 2" id="KW-0193">Cuticle</keyword>
<evidence type="ECO:0000256" key="1">
    <source>
        <dbReference type="ARBA" id="ARBA00022460"/>
    </source>
</evidence>
<sequence>MFLLQVATHSALEMYKFFKFQFEFQSTLVAILAMGVSGQQYHRTQTNQRSQQFDSNNHGVPHGVSRQYAHFAGPVSGAEHQIVVPKHYSGAAAGTSFDFVAKPDYKFGYGVEDSKTGNKQTHQESRDGDVVRGEYTVLEPDGSMRIVQYTADPRNGFQAVVKRAGQPTEVYGAAATATAPKPQRANNYDSYDEYD</sequence>
<reference evidence="4 5" key="1">
    <citation type="submission" date="2020-04" db="EMBL/GenBank/DDBJ databases">
        <authorList>
            <person name="Alioto T."/>
            <person name="Alioto T."/>
            <person name="Gomez Garrido J."/>
        </authorList>
    </citation>
    <scope>NUCLEOTIDE SEQUENCE [LARGE SCALE GENOMIC DNA]</scope>
</reference>
<dbReference type="Proteomes" id="UP000494165">
    <property type="component" value="Unassembled WGS sequence"/>
</dbReference>
<evidence type="ECO:0000256" key="3">
    <source>
        <dbReference type="SAM" id="MobiDB-lite"/>
    </source>
</evidence>
<accession>A0A8S1DUI8</accession>
<dbReference type="AlphaFoldDB" id="A0A8S1DUI8"/>
<protein>
    <submittedName>
        <fullName evidence="4">Uncharacterized protein</fullName>
    </submittedName>
</protein>
<comment type="caution">
    <text evidence="4">The sequence shown here is derived from an EMBL/GenBank/DDBJ whole genome shotgun (WGS) entry which is preliminary data.</text>
</comment>
<dbReference type="PANTHER" id="PTHR12236:SF95">
    <property type="entry name" value="CUTICULAR PROTEIN 76BD, ISOFORM C-RELATED"/>
    <property type="match status" value="1"/>
</dbReference>
<dbReference type="Pfam" id="PF00379">
    <property type="entry name" value="Chitin_bind_4"/>
    <property type="match status" value="1"/>
</dbReference>
<dbReference type="InterPro" id="IPR051217">
    <property type="entry name" value="Insect_Cuticle_Struc_Prot"/>
</dbReference>
<dbReference type="InterPro" id="IPR031311">
    <property type="entry name" value="CHIT_BIND_RR_consensus"/>
</dbReference>
<name>A0A8S1DUI8_9INSE</name>
<gene>
    <name evidence="4" type="ORF">CLODIP_2_CD15553</name>
</gene>
<evidence type="ECO:0000313" key="5">
    <source>
        <dbReference type="Proteomes" id="UP000494165"/>
    </source>
</evidence>
<evidence type="ECO:0000313" key="4">
    <source>
        <dbReference type="EMBL" id="CAB3387584.1"/>
    </source>
</evidence>
<dbReference type="EMBL" id="CADEPI010000590">
    <property type="protein sequence ID" value="CAB3387584.1"/>
    <property type="molecule type" value="Genomic_DNA"/>
</dbReference>
<keyword evidence="5" id="KW-1185">Reference proteome</keyword>
<dbReference type="InterPro" id="IPR000618">
    <property type="entry name" value="Insect_cuticle"/>
</dbReference>
<dbReference type="PROSITE" id="PS51155">
    <property type="entry name" value="CHIT_BIND_RR_2"/>
    <property type="match status" value="1"/>
</dbReference>
<evidence type="ECO:0000256" key="2">
    <source>
        <dbReference type="PROSITE-ProRule" id="PRU00497"/>
    </source>
</evidence>
<dbReference type="GO" id="GO:0031012">
    <property type="term" value="C:extracellular matrix"/>
    <property type="evidence" value="ECO:0007669"/>
    <property type="project" value="TreeGrafter"/>
</dbReference>
<dbReference type="PANTHER" id="PTHR12236">
    <property type="entry name" value="STRUCTURAL CONTITUENT OF CUTICLE"/>
    <property type="match status" value="1"/>
</dbReference>
<dbReference type="PROSITE" id="PS00233">
    <property type="entry name" value="CHIT_BIND_RR_1"/>
    <property type="match status" value="1"/>
</dbReference>
<dbReference type="GO" id="GO:0005615">
    <property type="term" value="C:extracellular space"/>
    <property type="evidence" value="ECO:0007669"/>
    <property type="project" value="TreeGrafter"/>
</dbReference>
<dbReference type="OrthoDB" id="6348134at2759"/>
<proteinExistence type="predicted"/>
<dbReference type="PRINTS" id="PR00947">
    <property type="entry name" value="CUTICLE"/>
</dbReference>
<feature type="region of interest" description="Disordered" evidence="3">
    <location>
        <begin position="172"/>
        <end position="195"/>
    </location>
</feature>
<organism evidence="4 5">
    <name type="scientific">Cloeon dipterum</name>
    <dbReference type="NCBI Taxonomy" id="197152"/>
    <lineage>
        <taxon>Eukaryota</taxon>
        <taxon>Metazoa</taxon>
        <taxon>Ecdysozoa</taxon>
        <taxon>Arthropoda</taxon>
        <taxon>Hexapoda</taxon>
        <taxon>Insecta</taxon>
        <taxon>Pterygota</taxon>
        <taxon>Palaeoptera</taxon>
        <taxon>Ephemeroptera</taxon>
        <taxon>Pisciforma</taxon>
        <taxon>Baetidae</taxon>
        <taxon>Cloeon</taxon>
    </lineage>
</organism>